<proteinExistence type="inferred from homology"/>
<feature type="transmembrane region" description="Helical" evidence="6">
    <location>
        <begin position="97"/>
        <end position="118"/>
    </location>
</feature>
<dbReference type="NCBIfam" id="NF038013">
    <property type="entry name" value="AceTr_1"/>
    <property type="match status" value="1"/>
</dbReference>
<evidence type="ECO:0000256" key="4">
    <source>
        <dbReference type="ARBA" id="ARBA00022989"/>
    </source>
</evidence>
<feature type="transmembrane region" description="Helical" evidence="6">
    <location>
        <begin position="130"/>
        <end position="149"/>
    </location>
</feature>
<evidence type="ECO:0000313" key="8">
    <source>
        <dbReference type="Proteomes" id="UP000825434"/>
    </source>
</evidence>
<feature type="transmembrane region" description="Helical" evidence="6">
    <location>
        <begin position="222"/>
        <end position="243"/>
    </location>
</feature>
<reference evidence="7 8" key="1">
    <citation type="submission" date="2021-06" db="EMBL/GenBank/DDBJ databases">
        <title>Candida outbreak in Lebanon.</title>
        <authorList>
            <person name="Finianos M."/>
        </authorList>
    </citation>
    <scope>NUCLEOTIDE SEQUENCE [LARGE SCALE GENOMIC DNA]</scope>
    <source>
        <strain evidence="7">CA3LBN</strain>
    </source>
</reference>
<evidence type="ECO:0000256" key="5">
    <source>
        <dbReference type="ARBA" id="ARBA00023136"/>
    </source>
</evidence>
<evidence type="ECO:0000256" key="6">
    <source>
        <dbReference type="SAM" id="Phobius"/>
    </source>
</evidence>
<accession>A0ABX8I1V4</accession>
<comment type="similarity">
    <text evidence="2">Belongs to the acetate uptake transporter (AceTr) (TC 2.A.96) family.</text>
</comment>
<dbReference type="Pfam" id="PF01184">
    <property type="entry name" value="Gpr1_Fun34_YaaH"/>
    <property type="match status" value="1"/>
</dbReference>
<dbReference type="EMBL" id="CP076661">
    <property type="protein sequence ID" value="QWU86438.1"/>
    <property type="molecule type" value="Genomic_DNA"/>
</dbReference>
<evidence type="ECO:0000256" key="3">
    <source>
        <dbReference type="ARBA" id="ARBA00022692"/>
    </source>
</evidence>
<dbReference type="InterPro" id="IPR000791">
    <property type="entry name" value="Gpr1/Fun34/SatP-like"/>
</dbReference>
<keyword evidence="8" id="KW-1185">Reference proteome</keyword>
<keyword evidence="5 6" id="KW-0472">Membrane</keyword>
<evidence type="ECO:0000313" key="7">
    <source>
        <dbReference type="EMBL" id="QWU86438.1"/>
    </source>
</evidence>
<dbReference type="PANTHER" id="PTHR31123">
    <property type="entry name" value="ACCUMULATION OF DYADS PROTEIN 2-RELATED"/>
    <property type="match status" value="1"/>
</dbReference>
<name>A0ABX8I1V4_9ASCO</name>
<keyword evidence="3 6" id="KW-0812">Transmembrane</keyword>
<feature type="transmembrane region" description="Helical" evidence="6">
    <location>
        <begin position="198"/>
        <end position="215"/>
    </location>
</feature>
<keyword evidence="4 6" id="KW-1133">Transmembrane helix</keyword>
<sequence length="291" mass="31232">MSCLTPFAPISDNTEIIYNAQDSKFAASFNVSMSSSVSSEKYINSEDSTTLAPVQVAGEGDEFIILGNKRYYRHELMTAFGGRLMPDRYSTYPKHQFGNAAALGLASFALTTFVLGLYLAGAQGITEPNVAVGLCFFYGGFVEAFAGIWELIIGNCFAGTVLVSFGMGFWLSFGAINVEAFGIAAAYGDDVEQLNSSIGFYLIGWGIFCFMMLMCTLKSTLIFMSLFLTLDIAFFVLAAHYLTGSASCLKAGGILCVISACCGWYCAFAGVANKQNSYFLPNAIALPVIGK</sequence>
<evidence type="ECO:0000256" key="2">
    <source>
        <dbReference type="ARBA" id="ARBA00005587"/>
    </source>
</evidence>
<dbReference type="Proteomes" id="UP000825434">
    <property type="component" value="Chromosome 1"/>
</dbReference>
<comment type="subcellular location">
    <subcellularLocation>
        <location evidence="1">Membrane</location>
        <topology evidence="1">Multi-pass membrane protein</topology>
    </subcellularLocation>
</comment>
<evidence type="ECO:0000256" key="1">
    <source>
        <dbReference type="ARBA" id="ARBA00004141"/>
    </source>
</evidence>
<gene>
    <name evidence="7" type="ORF">CA3LBN_000656</name>
</gene>
<feature type="transmembrane region" description="Helical" evidence="6">
    <location>
        <begin position="249"/>
        <end position="272"/>
    </location>
</feature>
<dbReference type="InterPro" id="IPR051633">
    <property type="entry name" value="AceTr"/>
</dbReference>
<organism evidence="7 8">
    <name type="scientific">Candidozyma haemuli</name>
    <dbReference type="NCBI Taxonomy" id="45357"/>
    <lineage>
        <taxon>Eukaryota</taxon>
        <taxon>Fungi</taxon>
        <taxon>Dikarya</taxon>
        <taxon>Ascomycota</taxon>
        <taxon>Saccharomycotina</taxon>
        <taxon>Pichiomycetes</taxon>
        <taxon>Metschnikowiaceae</taxon>
        <taxon>Candidozyma</taxon>
    </lineage>
</organism>
<protein>
    <submittedName>
        <fullName evidence="7">Uncharacterized protein</fullName>
    </submittedName>
</protein>
<dbReference type="PANTHER" id="PTHR31123:SF1">
    <property type="entry name" value="ACCUMULATION OF DYADS PROTEIN 2-RELATED"/>
    <property type="match status" value="1"/>
</dbReference>
<feature type="transmembrane region" description="Helical" evidence="6">
    <location>
        <begin position="156"/>
        <end position="178"/>
    </location>
</feature>